<comment type="similarity">
    <text evidence="2">Belongs to the TrbE/VirB4 family.</text>
</comment>
<feature type="transmembrane region" description="Helical" evidence="8">
    <location>
        <begin position="21"/>
        <end position="48"/>
    </location>
</feature>
<dbReference type="Pfam" id="PF05101">
    <property type="entry name" value="VirB3"/>
    <property type="match status" value="1"/>
</dbReference>
<evidence type="ECO:0000256" key="2">
    <source>
        <dbReference type="ARBA" id="ARBA00006512"/>
    </source>
</evidence>
<dbReference type="InterPro" id="IPR007792">
    <property type="entry name" value="T4SS_VirB3/TrbD/AvhB"/>
</dbReference>
<reference evidence="10 11" key="1">
    <citation type="submission" date="2018-06" db="EMBL/GenBank/DDBJ databases">
        <authorList>
            <consortium name="Pathogen Informatics"/>
            <person name="Doyle S."/>
        </authorList>
    </citation>
    <scope>NUCLEOTIDE SEQUENCE [LARGE SCALE GENOMIC DNA]</scope>
    <source>
        <strain evidence="10 11">NCTC11978</strain>
    </source>
</reference>
<dbReference type="InterPro" id="IPR027417">
    <property type="entry name" value="P-loop_NTPase"/>
</dbReference>
<protein>
    <submittedName>
        <fullName evidence="10">Protein LvhB4</fullName>
    </submittedName>
</protein>
<organism evidence="10 11">
    <name type="scientific">Legionella feeleii</name>
    <dbReference type="NCBI Taxonomy" id="453"/>
    <lineage>
        <taxon>Bacteria</taxon>
        <taxon>Pseudomonadati</taxon>
        <taxon>Pseudomonadota</taxon>
        <taxon>Gammaproteobacteria</taxon>
        <taxon>Legionellales</taxon>
        <taxon>Legionellaceae</taxon>
        <taxon>Legionella</taxon>
    </lineage>
</organism>
<dbReference type="InterPro" id="IPR051162">
    <property type="entry name" value="T4SS_component"/>
</dbReference>
<evidence type="ECO:0000256" key="5">
    <source>
        <dbReference type="ARBA" id="ARBA00022840"/>
    </source>
</evidence>
<evidence type="ECO:0000256" key="7">
    <source>
        <dbReference type="ARBA" id="ARBA00023136"/>
    </source>
</evidence>
<evidence type="ECO:0000259" key="9">
    <source>
        <dbReference type="Pfam" id="PF03135"/>
    </source>
</evidence>
<keyword evidence="4" id="KW-0547">Nucleotide-binding</keyword>
<keyword evidence="7 8" id="KW-0472">Membrane</keyword>
<dbReference type="EMBL" id="UGNY01000001">
    <property type="protein sequence ID" value="STX39298.1"/>
    <property type="molecule type" value="Genomic_DNA"/>
</dbReference>
<dbReference type="GO" id="GO:0005524">
    <property type="term" value="F:ATP binding"/>
    <property type="evidence" value="ECO:0007669"/>
    <property type="project" value="UniProtKB-KW"/>
</dbReference>
<evidence type="ECO:0000256" key="8">
    <source>
        <dbReference type="SAM" id="Phobius"/>
    </source>
</evidence>
<accession>A0A378IVN9</accession>
<name>A0A378IVN9_9GAMM</name>
<proteinExistence type="inferred from homology"/>
<keyword evidence="5" id="KW-0067">ATP-binding</keyword>
<comment type="subcellular location">
    <subcellularLocation>
        <location evidence="1">Membrane</location>
    </subcellularLocation>
</comment>
<dbReference type="InterPro" id="IPR018145">
    <property type="entry name" value="CagE_TrbE_VirB_cntrl_dom"/>
</dbReference>
<dbReference type="RefSeq" id="WP_115175815.1">
    <property type="nucleotide sequence ID" value="NZ_UGNY01000001.1"/>
</dbReference>
<dbReference type="Gene3D" id="1.10.8.730">
    <property type="match status" value="1"/>
</dbReference>
<sequence length="914" mass="102487">MQGNRGLLQKDLLAKAMTRSTNILGVPFNFVINNIALFVLLTLIFYIITQQGLSLFITLFGMVLSHLAMMMLSLKEERALPMLLANASLCHTTPFSQTNSYTPLKAFIKKPLVHEKASSQHIPWTHLYDEHTVMTRKGELIQVLSLDGLSFHTSDDLTIDDNKALRNRLLYQLASPHIAISFYTIKRKESAYPKGSYPKGYAHNLNERYKTKIRSEQRFHNALYIVLMYKAPALKKAGKKNRVGEVSPTQASFYAKGIKALNEHSARLVSLFKDCHCKKLGAESQNYQGSELLSFLSELVNLEKRFVRKPLGALNTAMATKSHHFARRRGVVQVNGANGRARFAAMLSLKEYPDETDACLLDTLLHANCEFIVTQSFFFKQNQQALRELSKQQRKMVQTDDSVLLANAIDVSIEELKAGKAAYGEHHLSLCVIADDLESLNKGIDEIESKLNQEAGLILVREEQGVELAFWAQLPGNQAYRIRQSLISSLNVAGFASLHNVPKGKAEGNHWGHALMLLETLAGTSFYFNIHVGEVGNAIFIGPMGGGKTLMLSAILAFSLKFGGWRFVFDKDRGMEVITRALGGSYQVIEPGKPSGMAPLQLEDTPANRAFNCLLLKKLLSTTTVLSAQDEKRIAQAVNGAYELDKGSRLYRHIAPFFGPSHPGSLRERFDRFHSAGQTAWLFDNDEDVFSISNKITGHDIGKLLSPAFEEISTAALMYLFHRISECLDSSPTIAFIPEGWKALSDSHFQTQLKDWSKTPRKNNMALIMDTQNPDDLAASSAGSSIAREARTQVYFAHSEAKWADYCQFNLTQKEFEIIKDVLPSIGGHFFLLKQGVNSVIARLNLTSMECDIPVLSSNLSRALLLDEIRAHMGDNPDLWLPYYTKLCRILEKDYQSDFSRFKPHFKTHWEQCA</sequence>
<keyword evidence="6 8" id="KW-1133">Transmembrane helix</keyword>
<feature type="domain" description="CagE TrbE VirB component of type IV transporter system central" evidence="9">
    <location>
        <begin position="285"/>
        <end position="483"/>
    </location>
</feature>
<evidence type="ECO:0000256" key="1">
    <source>
        <dbReference type="ARBA" id="ARBA00004370"/>
    </source>
</evidence>
<dbReference type="Gene3D" id="3.40.50.300">
    <property type="entry name" value="P-loop containing nucleotide triphosphate hydrolases"/>
    <property type="match status" value="1"/>
</dbReference>
<dbReference type="Proteomes" id="UP000254033">
    <property type="component" value="Unassembled WGS sequence"/>
</dbReference>
<evidence type="ECO:0000256" key="3">
    <source>
        <dbReference type="ARBA" id="ARBA00022692"/>
    </source>
</evidence>
<evidence type="ECO:0000313" key="10">
    <source>
        <dbReference type="EMBL" id="STX39298.1"/>
    </source>
</evidence>
<dbReference type="GO" id="GO:0016020">
    <property type="term" value="C:membrane"/>
    <property type="evidence" value="ECO:0007669"/>
    <property type="project" value="UniProtKB-SubCell"/>
</dbReference>
<gene>
    <name evidence="10" type="primary">virB4_1</name>
    <name evidence="10" type="ORF">NCTC11978_02493</name>
</gene>
<dbReference type="PANTHER" id="PTHR30121">
    <property type="entry name" value="UNCHARACTERIZED PROTEIN YJGR-RELATED"/>
    <property type="match status" value="1"/>
</dbReference>
<dbReference type="SUPFAM" id="SSF52540">
    <property type="entry name" value="P-loop containing nucleoside triphosphate hydrolases"/>
    <property type="match status" value="1"/>
</dbReference>
<evidence type="ECO:0000256" key="4">
    <source>
        <dbReference type="ARBA" id="ARBA00022741"/>
    </source>
</evidence>
<feature type="transmembrane region" description="Helical" evidence="8">
    <location>
        <begin position="54"/>
        <end position="74"/>
    </location>
</feature>
<keyword evidence="3 8" id="KW-0812">Transmembrane</keyword>
<evidence type="ECO:0000313" key="11">
    <source>
        <dbReference type="Proteomes" id="UP000254033"/>
    </source>
</evidence>
<dbReference type="Pfam" id="PF03135">
    <property type="entry name" value="CagE_TrbE_VirB"/>
    <property type="match status" value="1"/>
</dbReference>
<evidence type="ECO:0000256" key="6">
    <source>
        <dbReference type="ARBA" id="ARBA00022989"/>
    </source>
</evidence>
<dbReference type="AlphaFoldDB" id="A0A378IVN9"/>
<dbReference type="PANTHER" id="PTHR30121:SF12">
    <property type="entry name" value="TYPE IV SECRETION SYSTEM PROTEIN CAGE"/>
    <property type="match status" value="1"/>
</dbReference>